<evidence type="ECO:0000313" key="10">
    <source>
        <dbReference type="EMBL" id="PKK92309.1"/>
    </source>
</evidence>
<dbReference type="PROSITE" id="PS50110">
    <property type="entry name" value="RESPONSE_REGULATORY"/>
    <property type="match status" value="1"/>
</dbReference>
<name>A0A2N1PVE6_9BACT</name>
<comment type="caution">
    <text evidence="10">The sequence shown here is derived from an EMBL/GenBank/DDBJ whole genome shotgun (WGS) entry which is preliminary data.</text>
</comment>
<dbReference type="Gene3D" id="1.10.8.60">
    <property type="match status" value="1"/>
</dbReference>
<dbReference type="PRINTS" id="PR01590">
    <property type="entry name" value="HTHFIS"/>
</dbReference>
<dbReference type="CDD" id="cd00009">
    <property type="entry name" value="AAA"/>
    <property type="match status" value="1"/>
</dbReference>
<dbReference type="Gene3D" id="3.40.50.2300">
    <property type="match status" value="1"/>
</dbReference>
<dbReference type="Pfam" id="PF00158">
    <property type="entry name" value="Sigma54_activat"/>
    <property type="match status" value="1"/>
</dbReference>
<accession>A0A2N1PVE6</accession>
<keyword evidence="4 10" id="KW-0238">DNA-binding</keyword>
<keyword evidence="6" id="KW-0804">Transcription</keyword>
<dbReference type="SUPFAM" id="SSF52172">
    <property type="entry name" value="CheY-like"/>
    <property type="match status" value="1"/>
</dbReference>
<organism evidence="10 11">
    <name type="scientific">Candidatus Wallbacteria bacterium HGW-Wallbacteria-1</name>
    <dbReference type="NCBI Taxonomy" id="2013854"/>
    <lineage>
        <taxon>Bacteria</taxon>
        <taxon>Candidatus Walliibacteriota</taxon>
    </lineage>
</organism>
<dbReference type="Gene3D" id="3.40.50.300">
    <property type="entry name" value="P-loop containing nucleotide triphosphate hydrolases"/>
    <property type="match status" value="1"/>
</dbReference>
<dbReference type="InterPro" id="IPR058031">
    <property type="entry name" value="AAA_lid_NorR"/>
</dbReference>
<dbReference type="PANTHER" id="PTHR32071:SF122">
    <property type="entry name" value="SIGMA FACTOR"/>
    <property type="match status" value="1"/>
</dbReference>
<evidence type="ECO:0000256" key="2">
    <source>
        <dbReference type="ARBA" id="ARBA00022840"/>
    </source>
</evidence>
<dbReference type="SMART" id="SM00448">
    <property type="entry name" value="REC"/>
    <property type="match status" value="1"/>
</dbReference>
<sequence length="461" mass="52093">MTKVLVAEDKRSLNEFLCEALTVEGYQIISAFDGQDALSIIRTEKPDIVLTDIKMPGMSGLDLLRDGRSGNSPLFIIMTAYGTVESAVEAMKLGAFDYITKPVGIDHLLITLDKACKNLDLLIENRNLRQELQTRYKFDNIVGSSSVMQSVFEMVSRIIDSRSNVIIYGESGTGKELIARAIHYSSPRKDKPFIKVNCAAIPENLLESELFGHERGAFTGAISKRTGRFEMSHTGTIFLDEIGEISQAMQVKLLRVLQTKEFERVGGGLTIKVDVRIIAATNRDLGEMTKRGEFREDLYYRLNVVPITLPPLRKRREDIPFLVEHFVRKISRDSNMRTVRFSPEAMSVLMRSRWTGNVRELENVIERTMVLASGDYLGVEDLPDYLRENEVEGDIFKLPPGGISLNEAVEILERRMILDALERNDWIQTRTADELGLNRGALIYKMKKYGLSRPMGASEEI</sequence>
<dbReference type="EMBL" id="PGXC01000001">
    <property type="protein sequence ID" value="PKK92309.1"/>
    <property type="molecule type" value="Genomic_DNA"/>
</dbReference>
<dbReference type="InterPro" id="IPR025662">
    <property type="entry name" value="Sigma_54_int_dom_ATP-bd_1"/>
</dbReference>
<dbReference type="PROSITE" id="PS00675">
    <property type="entry name" value="SIGMA54_INTERACT_1"/>
    <property type="match status" value="1"/>
</dbReference>
<reference evidence="10 11" key="1">
    <citation type="journal article" date="2017" name="ISME J.">
        <title>Potential for microbial H2 and metal transformations associated with novel bacteria and archaea in deep terrestrial subsurface sediments.</title>
        <authorList>
            <person name="Hernsdorf A.W."/>
            <person name="Amano Y."/>
            <person name="Miyakawa K."/>
            <person name="Ise K."/>
            <person name="Suzuki Y."/>
            <person name="Anantharaman K."/>
            <person name="Probst A."/>
            <person name="Burstein D."/>
            <person name="Thomas B.C."/>
            <person name="Banfield J.F."/>
        </authorList>
    </citation>
    <scope>NUCLEOTIDE SEQUENCE [LARGE SCALE GENOMIC DNA]</scope>
    <source>
        <strain evidence="10">HGW-Wallbacteria-1</strain>
    </source>
</reference>
<keyword evidence="3" id="KW-0805">Transcription regulation</keyword>
<dbReference type="PROSITE" id="PS00676">
    <property type="entry name" value="SIGMA54_INTERACT_2"/>
    <property type="match status" value="1"/>
</dbReference>
<dbReference type="SUPFAM" id="SSF52540">
    <property type="entry name" value="P-loop containing nucleoside triphosphate hydrolases"/>
    <property type="match status" value="1"/>
</dbReference>
<proteinExistence type="predicted"/>
<keyword evidence="5" id="KW-0010">Activator</keyword>
<dbReference type="FunFam" id="3.40.50.300:FF:000006">
    <property type="entry name" value="DNA-binding transcriptional regulator NtrC"/>
    <property type="match status" value="1"/>
</dbReference>
<dbReference type="InterPro" id="IPR002197">
    <property type="entry name" value="HTH_Fis"/>
</dbReference>
<dbReference type="AlphaFoldDB" id="A0A2N1PVE6"/>
<dbReference type="InterPro" id="IPR011006">
    <property type="entry name" value="CheY-like_superfamily"/>
</dbReference>
<dbReference type="Pfam" id="PF02954">
    <property type="entry name" value="HTH_8"/>
    <property type="match status" value="1"/>
</dbReference>
<dbReference type="InterPro" id="IPR025943">
    <property type="entry name" value="Sigma_54_int_dom_ATP-bd_2"/>
</dbReference>
<dbReference type="Proteomes" id="UP000233256">
    <property type="component" value="Unassembled WGS sequence"/>
</dbReference>
<evidence type="ECO:0000256" key="6">
    <source>
        <dbReference type="ARBA" id="ARBA00023163"/>
    </source>
</evidence>
<evidence type="ECO:0000256" key="5">
    <source>
        <dbReference type="ARBA" id="ARBA00023159"/>
    </source>
</evidence>
<dbReference type="GO" id="GO:0005524">
    <property type="term" value="F:ATP binding"/>
    <property type="evidence" value="ECO:0007669"/>
    <property type="project" value="UniProtKB-KW"/>
</dbReference>
<dbReference type="SMART" id="SM00382">
    <property type="entry name" value="AAA"/>
    <property type="match status" value="1"/>
</dbReference>
<feature type="domain" description="Sigma-54 factor interaction" evidence="8">
    <location>
        <begin position="141"/>
        <end position="370"/>
    </location>
</feature>
<feature type="domain" description="Response regulatory" evidence="9">
    <location>
        <begin position="3"/>
        <end position="116"/>
    </location>
</feature>
<dbReference type="InterPro" id="IPR003593">
    <property type="entry name" value="AAA+_ATPase"/>
</dbReference>
<dbReference type="InterPro" id="IPR002078">
    <property type="entry name" value="Sigma_54_int"/>
</dbReference>
<gene>
    <name evidence="10" type="ORF">CVV64_02525</name>
</gene>
<dbReference type="GO" id="GO:0000160">
    <property type="term" value="P:phosphorelay signal transduction system"/>
    <property type="evidence" value="ECO:0007669"/>
    <property type="project" value="InterPro"/>
</dbReference>
<dbReference type="Pfam" id="PF25601">
    <property type="entry name" value="AAA_lid_14"/>
    <property type="match status" value="1"/>
</dbReference>
<feature type="modified residue" description="4-aspartylphosphate" evidence="7">
    <location>
        <position position="52"/>
    </location>
</feature>
<protein>
    <submittedName>
        <fullName evidence="10">DNA-binding response regulator</fullName>
    </submittedName>
</protein>
<dbReference type="Gene3D" id="1.10.10.60">
    <property type="entry name" value="Homeodomain-like"/>
    <property type="match status" value="1"/>
</dbReference>
<evidence type="ECO:0000256" key="4">
    <source>
        <dbReference type="ARBA" id="ARBA00023125"/>
    </source>
</evidence>
<dbReference type="InterPro" id="IPR001789">
    <property type="entry name" value="Sig_transdc_resp-reg_receiver"/>
</dbReference>
<evidence type="ECO:0000259" key="8">
    <source>
        <dbReference type="PROSITE" id="PS50045"/>
    </source>
</evidence>
<dbReference type="PROSITE" id="PS50045">
    <property type="entry name" value="SIGMA54_INTERACT_4"/>
    <property type="match status" value="1"/>
</dbReference>
<evidence type="ECO:0000259" key="9">
    <source>
        <dbReference type="PROSITE" id="PS50110"/>
    </source>
</evidence>
<dbReference type="Pfam" id="PF00072">
    <property type="entry name" value="Response_reg"/>
    <property type="match status" value="1"/>
</dbReference>
<evidence type="ECO:0000256" key="7">
    <source>
        <dbReference type="PROSITE-ProRule" id="PRU00169"/>
    </source>
</evidence>
<dbReference type="PANTHER" id="PTHR32071">
    <property type="entry name" value="TRANSCRIPTIONAL REGULATORY PROTEIN"/>
    <property type="match status" value="1"/>
</dbReference>
<dbReference type="InterPro" id="IPR009057">
    <property type="entry name" value="Homeodomain-like_sf"/>
</dbReference>
<keyword evidence="2" id="KW-0067">ATP-binding</keyword>
<evidence type="ECO:0000256" key="1">
    <source>
        <dbReference type="ARBA" id="ARBA00022741"/>
    </source>
</evidence>
<evidence type="ECO:0000313" key="11">
    <source>
        <dbReference type="Proteomes" id="UP000233256"/>
    </source>
</evidence>
<keyword evidence="7" id="KW-0597">Phosphoprotein</keyword>
<dbReference type="FunFam" id="1.10.8.60:FF:000014">
    <property type="entry name" value="DNA-binding transcriptional regulator NtrC"/>
    <property type="match status" value="1"/>
</dbReference>
<dbReference type="SUPFAM" id="SSF46689">
    <property type="entry name" value="Homeodomain-like"/>
    <property type="match status" value="1"/>
</dbReference>
<dbReference type="GO" id="GO:0043565">
    <property type="term" value="F:sequence-specific DNA binding"/>
    <property type="evidence" value="ECO:0007669"/>
    <property type="project" value="InterPro"/>
</dbReference>
<keyword evidence="1" id="KW-0547">Nucleotide-binding</keyword>
<dbReference type="InterPro" id="IPR027417">
    <property type="entry name" value="P-loop_NTPase"/>
</dbReference>
<evidence type="ECO:0000256" key="3">
    <source>
        <dbReference type="ARBA" id="ARBA00023015"/>
    </source>
</evidence>
<dbReference type="GO" id="GO:0006355">
    <property type="term" value="P:regulation of DNA-templated transcription"/>
    <property type="evidence" value="ECO:0007669"/>
    <property type="project" value="InterPro"/>
</dbReference>